<reference evidence="3" key="1">
    <citation type="journal article" date="2019" name="Int. J. Syst. Evol. Microbiol.">
        <title>The Global Catalogue of Microorganisms (GCM) 10K type strain sequencing project: providing services to taxonomists for standard genome sequencing and annotation.</title>
        <authorList>
            <consortium name="The Broad Institute Genomics Platform"/>
            <consortium name="The Broad Institute Genome Sequencing Center for Infectious Disease"/>
            <person name="Wu L."/>
            <person name="Ma J."/>
        </authorList>
    </citation>
    <scope>NUCLEOTIDE SEQUENCE [LARGE SCALE GENOMIC DNA]</scope>
    <source>
        <strain evidence="3">CGMCC 4.7677</strain>
    </source>
</reference>
<protein>
    <recommendedName>
        <fullName evidence="4">DUF397 domain-containing protein</fullName>
    </recommendedName>
</protein>
<dbReference type="EMBL" id="BNAU01000007">
    <property type="protein sequence ID" value="GHF16614.1"/>
    <property type="molecule type" value="Genomic_DNA"/>
</dbReference>
<dbReference type="Proteomes" id="UP000605897">
    <property type="component" value="Unassembled WGS sequence"/>
</dbReference>
<accession>A0ABQ3JCS2</accession>
<gene>
    <name evidence="2" type="ORF">GCM10017786_58150</name>
</gene>
<evidence type="ECO:0000256" key="1">
    <source>
        <dbReference type="SAM" id="MobiDB-lite"/>
    </source>
</evidence>
<evidence type="ECO:0008006" key="4">
    <source>
        <dbReference type="Google" id="ProtNLM"/>
    </source>
</evidence>
<proteinExistence type="predicted"/>
<organism evidence="2 3">
    <name type="scientific">Amycolatopsis deserti</name>
    <dbReference type="NCBI Taxonomy" id="185696"/>
    <lineage>
        <taxon>Bacteria</taxon>
        <taxon>Bacillati</taxon>
        <taxon>Actinomycetota</taxon>
        <taxon>Actinomycetes</taxon>
        <taxon>Pseudonocardiales</taxon>
        <taxon>Pseudonocardiaceae</taxon>
        <taxon>Amycolatopsis</taxon>
    </lineage>
</organism>
<sequence>MLSRRARNSTRSASLCVELTVSPWQLRRGGTKLIHRSGRERYDQFNAEPLNGGNEQRFRTGGET</sequence>
<name>A0ABQ3JCS2_9PSEU</name>
<comment type="caution">
    <text evidence="2">The sequence shown here is derived from an EMBL/GenBank/DDBJ whole genome shotgun (WGS) entry which is preliminary data.</text>
</comment>
<evidence type="ECO:0000313" key="2">
    <source>
        <dbReference type="EMBL" id="GHF16614.1"/>
    </source>
</evidence>
<feature type="region of interest" description="Disordered" evidence="1">
    <location>
        <begin position="45"/>
        <end position="64"/>
    </location>
</feature>
<evidence type="ECO:0000313" key="3">
    <source>
        <dbReference type="Proteomes" id="UP000605897"/>
    </source>
</evidence>
<keyword evidence="3" id="KW-1185">Reference proteome</keyword>